<evidence type="ECO:0000313" key="6">
    <source>
        <dbReference type="Proteomes" id="UP000027075"/>
    </source>
</evidence>
<feature type="region of interest" description="Disordered" evidence="1">
    <location>
        <begin position="258"/>
        <end position="280"/>
    </location>
</feature>
<dbReference type="EMBL" id="AOLO01000001">
    <property type="protein sequence ID" value="EMA05394.1"/>
    <property type="molecule type" value="Genomic_DNA"/>
</dbReference>
<feature type="compositionally biased region" description="Low complexity" evidence="1">
    <location>
        <begin position="479"/>
        <end position="490"/>
    </location>
</feature>
<dbReference type="Proteomes" id="UP000027075">
    <property type="component" value="Plasmid HMPLAS2"/>
</dbReference>
<proteinExistence type="predicted"/>
<evidence type="ECO:0000313" key="4">
    <source>
        <dbReference type="EMBL" id="EMA05394.1"/>
    </source>
</evidence>
<dbReference type="PATRIC" id="fig|523841.21.peg.262"/>
<dbReference type="RefSeq" id="WP_004056466.1">
    <property type="nucleotide sequence ID" value="NC_017943.1"/>
</dbReference>
<keyword evidence="2" id="KW-0472">Membrane</keyword>
<dbReference type="Pfam" id="PF19590">
    <property type="entry name" value="TrbL_3"/>
    <property type="match status" value="1"/>
</dbReference>
<dbReference type="Proteomes" id="UP000011603">
    <property type="component" value="Unassembled WGS sequence"/>
</dbReference>
<dbReference type="InterPro" id="IPR045782">
    <property type="entry name" value="TrbL_3"/>
</dbReference>
<accession>M0JBJ3</accession>
<protein>
    <submittedName>
        <fullName evidence="4">Uncharacterized protein</fullName>
    </submittedName>
</protein>
<feature type="region of interest" description="Disordered" evidence="1">
    <location>
        <begin position="468"/>
        <end position="498"/>
    </location>
</feature>
<organism evidence="4 5">
    <name type="scientific">Haloferax mediterranei (strain ATCC 33500 / DSM 1411 / JCM 8866 / NBRC 14739 / NCIMB 2177 / R-4)</name>
    <name type="common">Halobacterium mediterranei</name>
    <dbReference type="NCBI Taxonomy" id="523841"/>
    <lineage>
        <taxon>Archaea</taxon>
        <taxon>Methanobacteriati</taxon>
        <taxon>Methanobacteriota</taxon>
        <taxon>Stenosarchaea group</taxon>
        <taxon>Halobacteria</taxon>
        <taxon>Halobacteriales</taxon>
        <taxon>Haloferacaceae</taxon>
        <taxon>Haloferax</taxon>
    </lineage>
</organism>
<feature type="transmembrane region" description="Helical" evidence="2">
    <location>
        <begin position="136"/>
        <end position="155"/>
    </location>
</feature>
<feature type="transmembrane region" description="Helical" evidence="2">
    <location>
        <begin position="57"/>
        <end position="75"/>
    </location>
</feature>
<feature type="transmembrane region" description="Helical" evidence="2">
    <location>
        <begin position="87"/>
        <end position="109"/>
    </location>
</feature>
<dbReference type="EMBL" id="CP007553">
    <property type="protein sequence ID" value="AHZ24308.1"/>
    <property type="molecule type" value="Genomic_DNA"/>
</dbReference>
<gene>
    <name evidence="3" type="ORF">BM92_19105</name>
    <name evidence="4" type="ORF">C439_01305</name>
</gene>
<evidence type="ECO:0000313" key="5">
    <source>
        <dbReference type="Proteomes" id="UP000011603"/>
    </source>
</evidence>
<dbReference type="GeneID" id="40158395"/>
<evidence type="ECO:0000313" key="3">
    <source>
        <dbReference type="EMBL" id="AHZ24308.1"/>
    </source>
</evidence>
<reference evidence="3 6" key="2">
    <citation type="submission" date="2014-04" db="EMBL/GenBank/DDBJ databases">
        <title>Transcriptional profiles of Haloferax mediterranei on the basis of nitrogen availability.</title>
        <authorList>
            <person name="Bautista V."/>
        </authorList>
    </citation>
    <scope>NUCLEOTIDE SEQUENCE [LARGE SCALE GENOMIC DNA]</scope>
    <source>
        <strain evidence="3">ATCC 33500</strain>
        <strain evidence="6">ATCC 33500 / DSM 1411 / JCM 8866 / NBRC 14739 / NCIMB 2177 / R-4</strain>
        <plasmid evidence="3">HMPLAS2</plasmid>
        <plasmid evidence="6">Plasmid HMPLAS2</plasmid>
    </source>
</reference>
<geneLocation type="plasmid" evidence="3 6">
    <name>HMPLAS2</name>
</geneLocation>
<reference evidence="4 5" key="1">
    <citation type="journal article" date="2014" name="PLoS Genet.">
        <title>Phylogenetically driven sequencing of extremely halophilic archaea reveals strategies for static and dynamic osmo-response.</title>
        <authorList>
            <person name="Becker E.A."/>
            <person name="Seitzer P.M."/>
            <person name="Tritt A."/>
            <person name="Larsen D."/>
            <person name="Krusor M."/>
            <person name="Yao A.I."/>
            <person name="Wu D."/>
            <person name="Madern D."/>
            <person name="Eisen J.A."/>
            <person name="Darling A.E."/>
            <person name="Facciotti M.T."/>
        </authorList>
    </citation>
    <scope>NUCLEOTIDE SEQUENCE [LARGE SCALE GENOMIC DNA]</scope>
    <source>
        <strain evidence="4">ATCC 33500</strain>
        <strain evidence="5">ATCC 33500 / DSM 1411 / JCM 8866 / NBRC 14739 / NCIMB 2177 / R-4</strain>
    </source>
</reference>
<dbReference type="AlphaFoldDB" id="M0JBJ3"/>
<evidence type="ECO:0000256" key="1">
    <source>
        <dbReference type="SAM" id="MobiDB-lite"/>
    </source>
</evidence>
<evidence type="ECO:0000256" key="2">
    <source>
        <dbReference type="SAM" id="Phobius"/>
    </source>
</evidence>
<keyword evidence="2" id="KW-0812">Transmembrane</keyword>
<sequence>MKGVDLSVSLSDDPAAGLAGTVPPSVMAILGGLLVLVVVFSQICLFVALIARQILVYFTYALFPLLIIFWVADAGPLKHGKNLSEKFFKATGMLIPGGILVAGILAVGMKFTSETISTFSGAATATGVDATFSDPFGAVINLLIIPLAIAATSLLPSMKISQWLSGAGLGSIPTPSPGQALSKSKNTISNLRRGSISGGIGSGGMGGGGISSGGVVAQARETGQQAAQSIAADDSGSAMAAVADGGNDLDNVSVVDSSEDVDSDDLGGFNHPGFDDIEIDPDKPGYSSENMETGAISTTDEYTMVDARREASAETDGFTSDGFRFYADDPTDEQRDLREKRARKHYMEKSEDFSELSITDFTEDEFADLTADQQSRLQFRALQSQQEYLEDQSDGAVEGYIKEAGKTALSGTATTVATAAVASQSLPIGIGAILGIGAAAGALGYTFQRGVESQDHRLSAGGIYGGLKNATGKAKNTFSRSDSSDSASESGDTDDGIF</sequence>
<feature type="transmembrane region" description="Helical" evidence="2">
    <location>
        <begin position="26"/>
        <end position="51"/>
    </location>
</feature>
<keyword evidence="5" id="KW-1185">Reference proteome</keyword>
<keyword evidence="2" id="KW-1133">Transmembrane helix</keyword>
<name>M0JBJ3_HALMT</name>
<dbReference type="OrthoDB" id="241661at2157"/>
<keyword evidence="3" id="KW-0614">Plasmid</keyword>